<dbReference type="Proteomes" id="UP000779508">
    <property type="component" value="Unassembled WGS sequence"/>
</dbReference>
<evidence type="ECO:0000313" key="2">
    <source>
        <dbReference type="EMBL" id="MBU5675004.1"/>
    </source>
</evidence>
<proteinExistence type="predicted"/>
<reference evidence="2 3" key="1">
    <citation type="submission" date="2021-06" db="EMBL/GenBank/DDBJ databases">
        <authorList>
            <person name="Sun Q."/>
            <person name="Li D."/>
        </authorList>
    </citation>
    <scope>NUCLEOTIDE SEQUENCE [LARGE SCALE GENOMIC DNA]</scope>
    <source>
        <strain evidence="2 3">MSJ-5</strain>
    </source>
</reference>
<comment type="caution">
    <text evidence="2">The sequence shown here is derived from an EMBL/GenBank/DDBJ whole genome shotgun (WGS) entry which is preliminary data.</text>
</comment>
<dbReference type="RefSeq" id="WP_216414513.1">
    <property type="nucleotide sequence ID" value="NZ_JAHLQK010000001.1"/>
</dbReference>
<dbReference type="Pfam" id="PF07238">
    <property type="entry name" value="PilZ"/>
    <property type="match status" value="1"/>
</dbReference>
<sequence length="217" mass="24772">MLDNFIQVGKTIKMEIDLIPVLSFKGIIEKLEKDTFIVKIHGQYAQKEPQIVKCTISNSTKTRVCIFETIIRNGNNNMLLLDTPNKENIKVTQRREYIRVPIDKEVSCYLIEINDRRIESDKIFPAIVKDISGGGVLLNSTLSFPIGTILVFEIELDDVKFLLTSKVLRNLESDEDGTRNLGCQFIGIDNGYRQKIIAYCNKQQLILKRRSGVIAYT</sequence>
<feature type="domain" description="PilZ" evidence="1">
    <location>
        <begin position="93"/>
        <end position="201"/>
    </location>
</feature>
<keyword evidence="3" id="KW-1185">Reference proteome</keyword>
<dbReference type="InterPro" id="IPR009875">
    <property type="entry name" value="PilZ_domain"/>
</dbReference>
<organism evidence="2 3">
    <name type="scientific">Alkaliphilus flagellatus</name>
    <dbReference type="NCBI Taxonomy" id="2841507"/>
    <lineage>
        <taxon>Bacteria</taxon>
        <taxon>Bacillati</taxon>
        <taxon>Bacillota</taxon>
        <taxon>Clostridia</taxon>
        <taxon>Peptostreptococcales</taxon>
        <taxon>Natronincolaceae</taxon>
        <taxon>Alkaliphilus</taxon>
    </lineage>
</organism>
<accession>A0ABS6FYI1</accession>
<gene>
    <name evidence="2" type="ORF">KQI88_01055</name>
</gene>
<evidence type="ECO:0000313" key="3">
    <source>
        <dbReference type="Proteomes" id="UP000779508"/>
    </source>
</evidence>
<evidence type="ECO:0000259" key="1">
    <source>
        <dbReference type="Pfam" id="PF07238"/>
    </source>
</evidence>
<protein>
    <submittedName>
        <fullName evidence="2">PilZ domain-containing protein</fullName>
    </submittedName>
</protein>
<name>A0ABS6FYI1_9FIRM</name>
<dbReference type="EMBL" id="JAHLQK010000001">
    <property type="protein sequence ID" value="MBU5675004.1"/>
    <property type="molecule type" value="Genomic_DNA"/>
</dbReference>